<dbReference type="AlphaFoldDB" id="A0A543DIF5"/>
<evidence type="ECO:0000313" key="3">
    <source>
        <dbReference type="Proteomes" id="UP000315677"/>
    </source>
</evidence>
<comment type="caution">
    <text evidence="2">The sequence shown here is derived from an EMBL/GenBank/DDBJ whole genome shotgun (WGS) entry which is preliminary data.</text>
</comment>
<dbReference type="Proteomes" id="UP000315677">
    <property type="component" value="Unassembled WGS sequence"/>
</dbReference>
<protein>
    <submittedName>
        <fullName evidence="2">Carbohydrate ABC transporter substrate-binding protein (CUT1 family)</fullName>
    </submittedName>
</protein>
<organism evidence="2 3">
    <name type="scientific">Pseudonocardia kunmingensis</name>
    <dbReference type="NCBI Taxonomy" id="630975"/>
    <lineage>
        <taxon>Bacteria</taxon>
        <taxon>Bacillati</taxon>
        <taxon>Actinomycetota</taxon>
        <taxon>Actinomycetes</taxon>
        <taxon>Pseudonocardiales</taxon>
        <taxon>Pseudonocardiaceae</taxon>
        <taxon>Pseudonocardia</taxon>
    </lineage>
</organism>
<name>A0A543DIF5_9PSEU</name>
<sequence length="413" mass="44326">MKRRRPVVTGVVAGVAAATLTACGGSAAGADPQALDLWLPPQADITDASDWDPILAGFEQQHGVDVNVRIIPWDSYEAAFLTGVSGGEGPDVGLMYTDMMGDYLVHGAIVPFGDHLDAAGPPDYLYLERGVVDGEQVAIPFVVGGVRVLYYNADLLAAAGVDEPPATWDEFLAACERLRAAGTTPLVQPWGHHRGMLNENFFPFLWQAGGSLFTEDGSATAFHSPEGVAAATYLLRLQETGAMPASVTSLIADDAESAFLRGESAFLFSSDAKYATFDREDFDLGFVASLEGERRGTFVATDSLVVLDECADKQLCTDLAVYITSPPQMEQFHELAQYPPLSTDEEYVAPPEFRSVYAQDDLMHNLPIVAGSPAVYNSLLTNLQQMLLGQKTPEQALADAAADGDRALRLAQR</sequence>
<keyword evidence="3" id="KW-1185">Reference proteome</keyword>
<feature type="chain" id="PRO_5021704728" evidence="1">
    <location>
        <begin position="28"/>
        <end position="413"/>
    </location>
</feature>
<gene>
    <name evidence="2" type="ORF">FB558_4860</name>
</gene>
<accession>A0A543DIF5</accession>
<proteinExistence type="predicted"/>
<feature type="signal peptide" evidence="1">
    <location>
        <begin position="1"/>
        <end position="27"/>
    </location>
</feature>
<dbReference type="OrthoDB" id="3561718at2"/>
<dbReference type="SUPFAM" id="SSF53850">
    <property type="entry name" value="Periplasmic binding protein-like II"/>
    <property type="match status" value="1"/>
</dbReference>
<dbReference type="PROSITE" id="PS51318">
    <property type="entry name" value="TAT"/>
    <property type="match status" value="1"/>
</dbReference>
<dbReference type="PANTHER" id="PTHR43649:SF12">
    <property type="entry name" value="DIACETYLCHITOBIOSE BINDING PROTEIN DASA"/>
    <property type="match status" value="1"/>
</dbReference>
<dbReference type="PROSITE" id="PS51257">
    <property type="entry name" value="PROKAR_LIPOPROTEIN"/>
    <property type="match status" value="1"/>
</dbReference>
<dbReference type="RefSeq" id="WP_142057087.1">
    <property type="nucleotide sequence ID" value="NZ_VFPA01000003.1"/>
</dbReference>
<dbReference type="PANTHER" id="PTHR43649">
    <property type="entry name" value="ARABINOSE-BINDING PROTEIN-RELATED"/>
    <property type="match status" value="1"/>
</dbReference>
<evidence type="ECO:0000313" key="2">
    <source>
        <dbReference type="EMBL" id="TQM09112.1"/>
    </source>
</evidence>
<dbReference type="EMBL" id="VFPA01000003">
    <property type="protein sequence ID" value="TQM09112.1"/>
    <property type="molecule type" value="Genomic_DNA"/>
</dbReference>
<keyword evidence="1" id="KW-0732">Signal</keyword>
<evidence type="ECO:0000256" key="1">
    <source>
        <dbReference type="SAM" id="SignalP"/>
    </source>
</evidence>
<dbReference type="InterPro" id="IPR050490">
    <property type="entry name" value="Bact_solute-bd_prot1"/>
</dbReference>
<dbReference type="InterPro" id="IPR006059">
    <property type="entry name" value="SBP"/>
</dbReference>
<dbReference type="Gene3D" id="3.40.190.10">
    <property type="entry name" value="Periplasmic binding protein-like II"/>
    <property type="match status" value="1"/>
</dbReference>
<dbReference type="Pfam" id="PF13416">
    <property type="entry name" value="SBP_bac_8"/>
    <property type="match status" value="1"/>
</dbReference>
<reference evidence="2 3" key="1">
    <citation type="submission" date="2019-06" db="EMBL/GenBank/DDBJ databases">
        <title>Sequencing the genomes of 1000 actinobacteria strains.</title>
        <authorList>
            <person name="Klenk H.-P."/>
        </authorList>
    </citation>
    <scope>NUCLEOTIDE SEQUENCE [LARGE SCALE GENOMIC DNA]</scope>
    <source>
        <strain evidence="2 3">DSM 45301</strain>
    </source>
</reference>
<dbReference type="InterPro" id="IPR006311">
    <property type="entry name" value="TAT_signal"/>
</dbReference>